<dbReference type="EMBL" id="NGLE01000003">
    <property type="protein sequence ID" value="OTO07877.1"/>
    <property type="molecule type" value="Genomic_DNA"/>
</dbReference>
<organism evidence="2">
    <name type="scientific">Candidatus Enterococcus mansonii</name>
    <dbReference type="NCBI Taxonomy" id="1834181"/>
    <lineage>
        <taxon>Bacteria</taxon>
        <taxon>Bacillati</taxon>
        <taxon>Bacillota</taxon>
        <taxon>Bacilli</taxon>
        <taxon>Lactobacillales</taxon>
        <taxon>Enterococcaceae</taxon>
        <taxon>Enterococcus</taxon>
    </lineage>
</organism>
<protein>
    <recommendedName>
        <fullName evidence="4">ParB/Sulfiredoxin domain-containing protein</fullName>
    </recommendedName>
</protein>
<dbReference type="RefSeq" id="WP_086331029.1">
    <property type="nucleotide sequence ID" value="NZ_NGLE02000001.1"/>
</dbReference>
<keyword evidence="3" id="KW-1185">Reference proteome</keyword>
<sequence>MGENIGKIYETEEYDKFKYLKGNRKVKRNPSLEKSILKKGMLIPIVVNENFEILDGQSRYEIAKKHGKKLFYRISEGVGISEVIDLNNTKKAWNIDDYINKYVVDGNSEYEKLQNLSKQYKNIPRSALIAAAQGELNLGLQSGQNIREGKFRFYNYPHFCLLLESYSEFIKETSLKSSLYIFLGYFNLYTVKKFDRERLIKNLKGKQESVNGIMSLDVVVELFLKAHNYRLRGKSNKGSAIKYTLSKKENPIILEERDFLLLQMNWKEDLSNG</sequence>
<dbReference type="STRING" id="1834181.A5880_002147"/>
<dbReference type="AlphaFoldDB" id="A0A242CCA4"/>
<evidence type="ECO:0000313" key="2">
    <source>
        <dbReference type="EMBL" id="OTO07877.1"/>
    </source>
</evidence>
<dbReference type="Proteomes" id="UP000195139">
    <property type="component" value="Unassembled WGS sequence"/>
</dbReference>
<reference evidence="2" key="1">
    <citation type="submission" date="2017-05" db="EMBL/GenBank/DDBJ databases">
        <title>The Genome Sequence of Enterococcus sp. 4G2_DIV0659.</title>
        <authorList>
            <consortium name="The Broad Institute Genomics Platform"/>
            <consortium name="The Broad Institute Genomic Center for Infectious Diseases"/>
            <person name="Earl A."/>
            <person name="Manson A."/>
            <person name="Schwartman J."/>
            <person name="Gilmore M."/>
            <person name="Abouelleil A."/>
            <person name="Cao P."/>
            <person name="Chapman S."/>
            <person name="Cusick C."/>
            <person name="Shea T."/>
            <person name="Young S."/>
            <person name="Neafsey D."/>
            <person name="Nusbaum C."/>
            <person name="Birren B."/>
        </authorList>
    </citation>
    <scope>NUCLEOTIDE SEQUENCE [LARGE SCALE GENOMIC DNA]</scope>
    <source>
        <strain evidence="2">4G2_DIV0659</strain>
    </source>
</reference>
<evidence type="ECO:0000313" key="1">
    <source>
        <dbReference type="EMBL" id="MEI5993743.1"/>
    </source>
</evidence>
<dbReference type="InterPro" id="IPR036086">
    <property type="entry name" value="ParB/Sulfiredoxin_sf"/>
</dbReference>
<evidence type="ECO:0000313" key="3">
    <source>
        <dbReference type="Proteomes" id="UP000195139"/>
    </source>
</evidence>
<accession>A0A242CCA4</accession>
<dbReference type="EMBL" id="NGLE02000001">
    <property type="protein sequence ID" value="MEI5993743.1"/>
    <property type="molecule type" value="Genomic_DNA"/>
</dbReference>
<name>A0A242CCA4_9ENTE</name>
<proteinExistence type="predicted"/>
<dbReference type="OrthoDB" id="2666370at2"/>
<comment type="caution">
    <text evidence="2">The sequence shown here is derived from an EMBL/GenBank/DDBJ whole genome shotgun (WGS) entry which is preliminary data.</text>
</comment>
<evidence type="ECO:0008006" key="4">
    <source>
        <dbReference type="Google" id="ProtNLM"/>
    </source>
</evidence>
<dbReference type="SUPFAM" id="SSF110849">
    <property type="entry name" value="ParB/Sulfiredoxin"/>
    <property type="match status" value="1"/>
</dbReference>
<dbReference type="Gene3D" id="3.90.1530.10">
    <property type="entry name" value="Conserved hypothetical protein from pyrococcus furiosus pfu- 392566-001, ParB domain"/>
    <property type="match status" value="1"/>
</dbReference>
<gene>
    <name evidence="1" type="ORF">A5880_001290</name>
    <name evidence="2" type="ORF">A5880_002147</name>
</gene>
<reference evidence="1 3" key="2">
    <citation type="submission" date="2018-07" db="EMBL/GenBank/DDBJ databases">
        <title>The Genome Sequence of Enterococcus sp. DIV0659b.</title>
        <authorList>
            <consortium name="The Broad Institute Genomics Platform"/>
            <consortium name="The Broad Institute Genomic Center for Infectious Diseases"/>
            <person name="Earl A."/>
            <person name="Manson A."/>
            <person name="Schwartman J."/>
            <person name="Gilmore M."/>
            <person name="Abouelleil A."/>
            <person name="Cao P."/>
            <person name="Chapman S."/>
            <person name="Cusick C."/>
            <person name="Shea T."/>
            <person name="Young S."/>
            <person name="Neafsey D."/>
            <person name="Nusbaum C."/>
            <person name="Birren B."/>
        </authorList>
    </citation>
    <scope>NUCLEOTIDE SEQUENCE [LARGE SCALE GENOMIC DNA]</scope>
    <source>
        <strain evidence="1 3">4G2_DIV0659</strain>
    </source>
</reference>